<dbReference type="VEuPathDB" id="TriTrypDB:TCSYLVIO_003223"/>
<dbReference type="AlphaFoldDB" id="A0A2V2X4H2"/>
<comment type="caution">
    <text evidence="7">The sequence shown here is derived from an EMBL/GenBank/DDBJ whole genome shotgun (WGS) entry which is preliminary data.</text>
</comment>
<dbReference type="VEuPathDB" id="TriTrypDB:TcYC6_0096790"/>
<dbReference type="VEuPathDB" id="TriTrypDB:TcG_02276"/>
<proteinExistence type="predicted"/>
<evidence type="ECO:0000313" key="7">
    <source>
        <dbReference type="EMBL" id="PWV15727.1"/>
    </source>
</evidence>
<evidence type="ECO:0000313" key="8">
    <source>
        <dbReference type="Proteomes" id="UP000246078"/>
    </source>
</evidence>
<dbReference type="VEuPathDB" id="TriTrypDB:TcBrA4_0029260"/>
<evidence type="ECO:0000256" key="3">
    <source>
        <dbReference type="ARBA" id="ARBA00022490"/>
    </source>
</evidence>
<organism evidence="7 8">
    <name type="scientific">Trypanosoma cruzi</name>
    <dbReference type="NCBI Taxonomy" id="5693"/>
    <lineage>
        <taxon>Eukaryota</taxon>
        <taxon>Discoba</taxon>
        <taxon>Euglenozoa</taxon>
        <taxon>Kinetoplastea</taxon>
        <taxon>Metakinetoplastina</taxon>
        <taxon>Trypanosomatida</taxon>
        <taxon>Trypanosomatidae</taxon>
        <taxon>Trypanosoma</taxon>
        <taxon>Schizotrypanum</taxon>
    </lineage>
</organism>
<name>A0A2V2X4H2_TRYCR</name>
<keyword evidence="5" id="KW-0966">Cell projection</keyword>
<feature type="domain" description="HYDIN/VesB/CFA65-like Ig-like" evidence="6">
    <location>
        <begin position="74"/>
        <end position="164"/>
    </location>
</feature>
<dbReference type="VEuPathDB" id="TriTrypDB:BCY84_00999"/>
<dbReference type="VEuPathDB" id="TriTrypDB:ECC02_000307"/>
<evidence type="ECO:0000256" key="5">
    <source>
        <dbReference type="ARBA" id="ARBA00023273"/>
    </source>
</evidence>
<sequence length="201" mass="22311">MYRGTLCRSSTKYTYGTKICLSAFRRRIGARDARDTFYSTSDRSCGLISETFHIHLHGSLDELTIRIRGSVTGPALRFEVEELDFGNVSYNCLHSRVTQMVNVGQVPITFRLRVPESSLLHGLITVSPSEGIILPKQQEEIHVSLVSDIVGNCETMLLVDVEGVGDGVDSIPSKRHVLYQHFVFPRKGCNTAHVLLATSTS</sequence>
<evidence type="ECO:0000256" key="4">
    <source>
        <dbReference type="ARBA" id="ARBA00023069"/>
    </source>
</evidence>
<evidence type="ECO:0000259" key="6">
    <source>
        <dbReference type="Pfam" id="PF22544"/>
    </source>
</evidence>
<dbReference type="GO" id="GO:1904158">
    <property type="term" value="P:axonemal central apparatus assembly"/>
    <property type="evidence" value="ECO:0007669"/>
    <property type="project" value="TreeGrafter"/>
</dbReference>
<accession>A0A2V2X4H2</accession>
<dbReference type="InterPro" id="IPR033305">
    <property type="entry name" value="Hydin-like"/>
</dbReference>
<protein>
    <recommendedName>
        <fullName evidence="6">HYDIN/VesB/CFA65-like Ig-like domain-containing protein</fullName>
    </recommendedName>
</protein>
<dbReference type="InterPro" id="IPR013783">
    <property type="entry name" value="Ig-like_fold"/>
</dbReference>
<dbReference type="Gene3D" id="2.60.40.10">
    <property type="entry name" value="Immunoglobulins"/>
    <property type="match status" value="1"/>
</dbReference>
<dbReference type="PANTHER" id="PTHR23053:SF0">
    <property type="entry name" value="HYDROCEPHALUS-INDUCING PROTEIN HOMOLOG"/>
    <property type="match status" value="1"/>
</dbReference>
<comment type="subcellular location">
    <subcellularLocation>
        <location evidence="1">Cell projection</location>
        <location evidence="1">Cilium</location>
    </subcellularLocation>
    <subcellularLocation>
        <location evidence="2">Cytoplasm</location>
    </subcellularLocation>
</comment>
<dbReference type="VEuPathDB" id="TriTrypDB:TcCL_ESM04934"/>
<keyword evidence="3" id="KW-0963">Cytoplasm</keyword>
<evidence type="ECO:0000256" key="1">
    <source>
        <dbReference type="ARBA" id="ARBA00004138"/>
    </source>
</evidence>
<dbReference type="PANTHER" id="PTHR23053">
    <property type="entry name" value="DLEC1 DELETED IN LUNG AND ESOPHAGEAL CANCER 1"/>
    <property type="match status" value="1"/>
</dbReference>
<dbReference type="VEuPathDB" id="TriTrypDB:TcCLB.507023.220"/>
<dbReference type="VEuPathDB" id="TriTrypDB:C4B63_18g57"/>
<dbReference type="GO" id="GO:0003341">
    <property type="term" value="P:cilium movement"/>
    <property type="evidence" value="ECO:0007669"/>
    <property type="project" value="TreeGrafter"/>
</dbReference>
<dbReference type="GO" id="GO:0005930">
    <property type="term" value="C:axoneme"/>
    <property type="evidence" value="ECO:0007669"/>
    <property type="project" value="TreeGrafter"/>
</dbReference>
<dbReference type="Pfam" id="PF22544">
    <property type="entry name" value="HYDIN_VesB_CFA65-like_Ig"/>
    <property type="match status" value="1"/>
</dbReference>
<dbReference type="VEuPathDB" id="TriTrypDB:Tc_MARK_1934"/>
<gene>
    <name evidence="7" type="ORF">C3747_28g239</name>
</gene>
<dbReference type="InterPro" id="IPR053879">
    <property type="entry name" value="HYDIN_VesB_CFA65-like_Ig"/>
</dbReference>
<dbReference type="VEuPathDB" id="TriTrypDB:C3747_28g239"/>
<dbReference type="VEuPathDB" id="TriTrypDB:TcCLB.511751.14"/>
<dbReference type="VEuPathDB" id="TriTrypDB:TCDM_01414"/>
<keyword evidence="4" id="KW-0969">Cilium</keyword>
<dbReference type="Proteomes" id="UP000246078">
    <property type="component" value="Unassembled WGS sequence"/>
</dbReference>
<reference evidence="7 8" key="1">
    <citation type="journal article" date="2018" name="Microb. Genom.">
        <title>Expanding an expanded genome: long-read sequencing of Trypanosoma cruzi.</title>
        <authorList>
            <person name="Berna L."/>
            <person name="Rodriguez M."/>
            <person name="Chiribao M.L."/>
            <person name="Parodi-Talice A."/>
            <person name="Pita S."/>
            <person name="Rijo G."/>
            <person name="Alvarez-Valin F."/>
            <person name="Robello C."/>
        </authorList>
    </citation>
    <scope>NUCLEOTIDE SEQUENCE [LARGE SCALE GENOMIC DNA]</scope>
    <source>
        <strain evidence="7 8">TCC</strain>
    </source>
</reference>
<dbReference type="EMBL" id="PRFC01000028">
    <property type="protein sequence ID" value="PWV15727.1"/>
    <property type="molecule type" value="Genomic_DNA"/>
</dbReference>
<evidence type="ECO:0000256" key="2">
    <source>
        <dbReference type="ARBA" id="ARBA00004496"/>
    </source>
</evidence>